<dbReference type="PANTHER" id="PTHR33164:SF43">
    <property type="entry name" value="HTH-TYPE TRANSCRIPTIONAL REPRESSOR YETL"/>
    <property type="match status" value="1"/>
</dbReference>
<comment type="caution">
    <text evidence="2">The sequence shown here is derived from an EMBL/GenBank/DDBJ whole genome shotgun (WGS) entry which is preliminary data.</text>
</comment>
<protein>
    <submittedName>
        <fullName evidence="2">Winged helix-turn-helix transcriptional regulator</fullName>
    </submittedName>
</protein>
<organism evidence="2 3">
    <name type="scientific">Roseburia porci</name>
    <dbReference type="NCBI Taxonomy" id="2605790"/>
    <lineage>
        <taxon>Bacteria</taxon>
        <taxon>Bacillati</taxon>
        <taxon>Bacillota</taxon>
        <taxon>Clostridia</taxon>
        <taxon>Lachnospirales</taxon>
        <taxon>Lachnospiraceae</taxon>
        <taxon>Roseburia</taxon>
    </lineage>
</organism>
<dbReference type="AlphaFoldDB" id="A0A6L5YT40"/>
<dbReference type="InterPro" id="IPR039422">
    <property type="entry name" value="MarR/SlyA-like"/>
</dbReference>
<gene>
    <name evidence="2" type="ORF">FYJ75_12000</name>
</gene>
<evidence type="ECO:0000313" key="2">
    <source>
        <dbReference type="EMBL" id="MST75723.1"/>
    </source>
</evidence>
<evidence type="ECO:0000259" key="1">
    <source>
        <dbReference type="PROSITE" id="PS50995"/>
    </source>
</evidence>
<dbReference type="InterPro" id="IPR036388">
    <property type="entry name" value="WH-like_DNA-bd_sf"/>
</dbReference>
<keyword evidence="3" id="KW-1185">Reference proteome</keyword>
<dbReference type="PROSITE" id="PS50995">
    <property type="entry name" value="HTH_MARR_2"/>
    <property type="match status" value="1"/>
</dbReference>
<reference evidence="2 3" key="1">
    <citation type="submission" date="2019-08" db="EMBL/GenBank/DDBJ databases">
        <title>In-depth cultivation of the pig gut microbiome towards novel bacterial diversity and tailored functional studies.</title>
        <authorList>
            <person name="Wylensek D."/>
            <person name="Hitch T.C.A."/>
            <person name="Clavel T."/>
        </authorList>
    </citation>
    <scope>NUCLEOTIDE SEQUENCE [LARGE SCALE GENOMIC DNA]</scope>
    <source>
        <strain evidence="2 3">MUC/MUC-530-WT-4D</strain>
    </source>
</reference>
<sequence length="150" mass="17101">MEQKKCTPYMSSSLREFNRLYKEYNDIYRDAARKLGLSDSAFDILYTICEEGDGCLQRDVCNSTLIPKQTVNSSIHKLEQEGYLLLTPGKGRSMHIHLTEKGQKLLEKTIFPVVQAENAAFSQLGETDCQQLLQLHTNYIHALRNGICNL</sequence>
<evidence type="ECO:0000313" key="3">
    <source>
        <dbReference type="Proteomes" id="UP000474024"/>
    </source>
</evidence>
<proteinExistence type="predicted"/>
<dbReference type="PANTHER" id="PTHR33164">
    <property type="entry name" value="TRANSCRIPTIONAL REGULATOR, MARR FAMILY"/>
    <property type="match status" value="1"/>
</dbReference>
<dbReference type="SUPFAM" id="SSF46785">
    <property type="entry name" value="Winged helix' DNA-binding domain"/>
    <property type="match status" value="1"/>
</dbReference>
<feature type="domain" description="HTH marR-type" evidence="1">
    <location>
        <begin position="10"/>
        <end position="141"/>
    </location>
</feature>
<dbReference type="InterPro" id="IPR000835">
    <property type="entry name" value="HTH_MarR-typ"/>
</dbReference>
<dbReference type="Proteomes" id="UP000474024">
    <property type="component" value="Unassembled WGS sequence"/>
</dbReference>
<dbReference type="SMART" id="SM00347">
    <property type="entry name" value="HTH_MARR"/>
    <property type="match status" value="1"/>
</dbReference>
<dbReference type="EMBL" id="VUNI01000024">
    <property type="protein sequence ID" value="MST75723.1"/>
    <property type="molecule type" value="Genomic_DNA"/>
</dbReference>
<dbReference type="GO" id="GO:0006950">
    <property type="term" value="P:response to stress"/>
    <property type="evidence" value="ECO:0007669"/>
    <property type="project" value="TreeGrafter"/>
</dbReference>
<dbReference type="InterPro" id="IPR036390">
    <property type="entry name" value="WH_DNA-bd_sf"/>
</dbReference>
<dbReference type="Pfam" id="PF12802">
    <property type="entry name" value="MarR_2"/>
    <property type="match status" value="1"/>
</dbReference>
<dbReference type="Gene3D" id="1.10.10.10">
    <property type="entry name" value="Winged helix-like DNA-binding domain superfamily/Winged helix DNA-binding domain"/>
    <property type="match status" value="1"/>
</dbReference>
<dbReference type="GO" id="GO:0003700">
    <property type="term" value="F:DNA-binding transcription factor activity"/>
    <property type="evidence" value="ECO:0007669"/>
    <property type="project" value="InterPro"/>
</dbReference>
<name>A0A6L5YT40_9FIRM</name>
<accession>A0A6L5YT40</accession>